<evidence type="ECO:0000313" key="1">
    <source>
        <dbReference type="EMBL" id="MCI59899.1"/>
    </source>
</evidence>
<reference evidence="1 2" key="1">
    <citation type="journal article" date="2018" name="Front. Plant Sci.">
        <title>Red Clover (Trifolium pratense) and Zigzag Clover (T. medium) - A Picture of Genomic Similarities and Differences.</title>
        <authorList>
            <person name="Dluhosova J."/>
            <person name="Istvanek J."/>
            <person name="Nedelnik J."/>
            <person name="Repkova J."/>
        </authorList>
    </citation>
    <scope>NUCLEOTIDE SEQUENCE [LARGE SCALE GENOMIC DNA]</scope>
    <source>
        <strain evidence="2">cv. 10/8</strain>
        <tissue evidence="1">Leaf</tissue>
    </source>
</reference>
<dbReference type="AlphaFoldDB" id="A0A392TFI5"/>
<proteinExistence type="predicted"/>
<name>A0A392TFI5_9FABA</name>
<evidence type="ECO:0000313" key="2">
    <source>
        <dbReference type="Proteomes" id="UP000265520"/>
    </source>
</evidence>
<organism evidence="1 2">
    <name type="scientific">Trifolium medium</name>
    <dbReference type="NCBI Taxonomy" id="97028"/>
    <lineage>
        <taxon>Eukaryota</taxon>
        <taxon>Viridiplantae</taxon>
        <taxon>Streptophyta</taxon>
        <taxon>Embryophyta</taxon>
        <taxon>Tracheophyta</taxon>
        <taxon>Spermatophyta</taxon>
        <taxon>Magnoliopsida</taxon>
        <taxon>eudicotyledons</taxon>
        <taxon>Gunneridae</taxon>
        <taxon>Pentapetalae</taxon>
        <taxon>rosids</taxon>
        <taxon>fabids</taxon>
        <taxon>Fabales</taxon>
        <taxon>Fabaceae</taxon>
        <taxon>Papilionoideae</taxon>
        <taxon>50 kb inversion clade</taxon>
        <taxon>NPAAA clade</taxon>
        <taxon>Hologalegina</taxon>
        <taxon>IRL clade</taxon>
        <taxon>Trifolieae</taxon>
        <taxon>Trifolium</taxon>
    </lineage>
</organism>
<dbReference type="Proteomes" id="UP000265520">
    <property type="component" value="Unassembled WGS sequence"/>
</dbReference>
<sequence>MSSRDLNALTVFIGGERGFSSVSWIAGVVNR</sequence>
<keyword evidence="2" id="KW-1185">Reference proteome</keyword>
<feature type="non-terminal residue" evidence="1">
    <location>
        <position position="31"/>
    </location>
</feature>
<protein>
    <submittedName>
        <fullName evidence="1">Uncharacterized protein</fullName>
    </submittedName>
</protein>
<accession>A0A392TFI5</accession>
<comment type="caution">
    <text evidence="1">The sequence shown here is derived from an EMBL/GenBank/DDBJ whole genome shotgun (WGS) entry which is preliminary data.</text>
</comment>
<dbReference type="EMBL" id="LXQA010571792">
    <property type="protein sequence ID" value="MCI59899.1"/>
    <property type="molecule type" value="Genomic_DNA"/>
</dbReference>